<dbReference type="InterPro" id="IPR055140">
    <property type="entry name" value="Thiolase_C_2"/>
</dbReference>
<feature type="domain" description="Thiolase C-terminal" evidence="2">
    <location>
        <begin position="271"/>
        <end position="379"/>
    </location>
</feature>
<comment type="caution">
    <text evidence="3">The sequence shown here is derived from an EMBL/GenBank/DDBJ whole genome shotgun (WGS) entry which is preliminary data.</text>
</comment>
<evidence type="ECO:0000259" key="2">
    <source>
        <dbReference type="Pfam" id="PF22691"/>
    </source>
</evidence>
<accession>A0A7W5A7Y6</accession>
<dbReference type="Pfam" id="PF00108">
    <property type="entry name" value="Thiolase_N"/>
    <property type="match status" value="1"/>
</dbReference>
<keyword evidence="4" id="KW-1185">Reference proteome</keyword>
<dbReference type="EMBL" id="JACHXG010000010">
    <property type="protein sequence ID" value="MBB3091296.1"/>
    <property type="molecule type" value="Genomic_DNA"/>
</dbReference>
<keyword evidence="3" id="KW-0808">Transferase</keyword>
<evidence type="ECO:0000313" key="4">
    <source>
        <dbReference type="Proteomes" id="UP000577707"/>
    </source>
</evidence>
<reference evidence="3 4" key="1">
    <citation type="submission" date="2020-08" db="EMBL/GenBank/DDBJ databases">
        <title>Genomic Encyclopedia of Type Strains, Phase III (KMG-III): the genomes of soil and plant-associated and newly described type strains.</title>
        <authorList>
            <person name="Whitman W."/>
        </authorList>
    </citation>
    <scope>NUCLEOTIDE SEQUENCE [LARGE SCALE GENOMIC DNA]</scope>
    <source>
        <strain evidence="3 4">CECT 3302</strain>
    </source>
</reference>
<dbReference type="PIRSF" id="PIRSF000429">
    <property type="entry name" value="Ac-CoA_Ac_transf"/>
    <property type="match status" value="1"/>
</dbReference>
<name>A0A7W5A7Y6_9ACTN</name>
<gene>
    <name evidence="3" type="ORF">FHS12_004266</name>
</gene>
<dbReference type="PANTHER" id="PTHR42870:SF1">
    <property type="entry name" value="NON-SPECIFIC LIPID-TRANSFER PROTEIN-LIKE 2"/>
    <property type="match status" value="1"/>
</dbReference>
<protein>
    <submittedName>
        <fullName evidence="3">Acetyl-CoA acetyltransferase</fullName>
    </submittedName>
</protein>
<dbReference type="SUPFAM" id="SSF53901">
    <property type="entry name" value="Thiolase-like"/>
    <property type="match status" value="2"/>
</dbReference>
<dbReference type="RefSeq" id="WP_183549166.1">
    <property type="nucleotide sequence ID" value="NZ_BMQT01000011.1"/>
</dbReference>
<dbReference type="PANTHER" id="PTHR42870">
    <property type="entry name" value="ACETYL-COA C-ACETYLTRANSFERASE"/>
    <property type="match status" value="1"/>
</dbReference>
<dbReference type="GO" id="GO:0016747">
    <property type="term" value="F:acyltransferase activity, transferring groups other than amino-acyl groups"/>
    <property type="evidence" value="ECO:0007669"/>
    <property type="project" value="InterPro"/>
</dbReference>
<dbReference type="Pfam" id="PF22691">
    <property type="entry name" value="Thiolase_C_1"/>
    <property type="match status" value="1"/>
</dbReference>
<feature type="domain" description="Thiolase N-terminal" evidence="1">
    <location>
        <begin position="9"/>
        <end position="227"/>
    </location>
</feature>
<dbReference type="InterPro" id="IPR016039">
    <property type="entry name" value="Thiolase-like"/>
</dbReference>
<dbReference type="CDD" id="cd00829">
    <property type="entry name" value="SCP-x_thiolase"/>
    <property type="match status" value="1"/>
</dbReference>
<dbReference type="NCBIfam" id="NF005892">
    <property type="entry name" value="PRK07855.1"/>
    <property type="match status" value="1"/>
</dbReference>
<proteinExistence type="predicted"/>
<sequence length="388" mass="40728">MSLSGKAAIVGIGATEFSKDSGRSELQLSVEATRAALNDAGLAPADVDGLTTFTMDTSSEIALARELGLGDLRFFSRINYGGGAACATIQQAAMAVATGVADVVVAYRGFNERSGQRFGQVQPWAAQQVNTNGIDNAWTYPLGLSTPAATVAMQARRYMHDYGVTSADFGAVAVADRRHAATNPAAFFYEKPITLEDHQASRMIADPLHLLDCCQESDGAVAIVVTSPERARDLPNPPVTIAAAAQGSAADQYVMTSYYRDEIGIPEMGVVAKDLWRQSGLGPADIDTAVLYDHFTPYVLMQLEELGFCGRGEAKDFVRGGAIEIGGRLPINTHGGQLGEAYLHGMNGIAEGVRQVRGTSVNQVPGAANVLVTAGTGVPTSGLVLTSV</sequence>
<dbReference type="InterPro" id="IPR002155">
    <property type="entry name" value="Thiolase"/>
</dbReference>
<organism evidence="3 4">
    <name type="scientific">Nocardioides albus</name>
    <dbReference type="NCBI Taxonomy" id="1841"/>
    <lineage>
        <taxon>Bacteria</taxon>
        <taxon>Bacillati</taxon>
        <taxon>Actinomycetota</taxon>
        <taxon>Actinomycetes</taxon>
        <taxon>Propionibacteriales</taxon>
        <taxon>Nocardioidaceae</taxon>
        <taxon>Nocardioides</taxon>
    </lineage>
</organism>
<evidence type="ECO:0000313" key="3">
    <source>
        <dbReference type="EMBL" id="MBB3091296.1"/>
    </source>
</evidence>
<dbReference type="InterPro" id="IPR020616">
    <property type="entry name" value="Thiolase_N"/>
</dbReference>
<dbReference type="Gene3D" id="3.40.47.10">
    <property type="match status" value="1"/>
</dbReference>
<evidence type="ECO:0000259" key="1">
    <source>
        <dbReference type="Pfam" id="PF00108"/>
    </source>
</evidence>
<dbReference type="AlphaFoldDB" id="A0A7W5A7Y6"/>
<dbReference type="Proteomes" id="UP000577707">
    <property type="component" value="Unassembled WGS sequence"/>
</dbReference>